<sequence length="359" mass="40147">MPSLKFCMFFLVLYRVCFVICLTSAADPIYVRHVCPNTTTFNRNSSHQSNLNFLLSSLVSNATRSNGFSTGFYNVTAGQDPDKVYALFLCRGDVTPTTCQDCVNFATSDILQRCPVQKESIIWYEQCLLRYSDASIFSALDSNDYIFVLSNSNNVTEQVRFDQLVRTTLKEAANEAVNSPKKFSTREANFTTVQTLYCIVQCTPDLSNFDCNSCLQQSFVSLPTARAGGRVLFPSCYSRFELYPFYNDTVTAAPPPTPVLSSPPPKDSYSRNEVIRCIHIGLLCVQEEPADRPTMATGVLMLNSYSVSLLTPQQPAFYIGSRREACNSMPTKELEFDQSKSKSMPLSVDDASITEVYPR</sequence>
<evidence type="ECO:0000313" key="2">
    <source>
        <dbReference type="Proteomes" id="UP001164250"/>
    </source>
</evidence>
<gene>
    <name evidence="1" type="ORF">Patl1_03709</name>
</gene>
<reference evidence="2" key="1">
    <citation type="journal article" date="2023" name="G3 (Bethesda)">
        <title>Genome assembly and association tests identify interacting loci associated with vigor, precocity, and sex in interspecific pistachio rootstocks.</title>
        <authorList>
            <person name="Palmer W."/>
            <person name="Jacygrad E."/>
            <person name="Sagayaradj S."/>
            <person name="Cavanaugh K."/>
            <person name="Han R."/>
            <person name="Bertier L."/>
            <person name="Beede B."/>
            <person name="Kafkas S."/>
            <person name="Golino D."/>
            <person name="Preece J."/>
            <person name="Michelmore R."/>
        </authorList>
    </citation>
    <scope>NUCLEOTIDE SEQUENCE [LARGE SCALE GENOMIC DNA]</scope>
</reference>
<comment type="caution">
    <text evidence="1">The sequence shown here is derived from an EMBL/GenBank/DDBJ whole genome shotgun (WGS) entry which is preliminary data.</text>
</comment>
<organism evidence="1 2">
    <name type="scientific">Pistacia atlantica</name>
    <dbReference type="NCBI Taxonomy" id="434234"/>
    <lineage>
        <taxon>Eukaryota</taxon>
        <taxon>Viridiplantae</taxon>
        <taxon>Streptophyta</taxon>
        <taxon>Embryophyta</taxon>
        <taxon>Tracheophyta</taxon>
        <taxon>Spermatophyta</taxon>
        <taxon>Magnoliopsida</taxon>
        <taxon>eudicotyledons</taxon>
        <taxon>Gunneridae</taxon>
        <taxon>Pentapetalae</taxon>
        <taxon>rosids</taxon>
        <taxon>malvids</taxon>
        <taxon>Sapindales</taxon>
        <taxon>Anacardiaceae</taxon>
        <taxon>Pistacia</taxon>
    </lineage>
</organism>
<name>A0ACC1BQF4_9ROSI</name>
<keyword evidence="2" id="KW-1185">Reference proteome</keyword>
<accession>A0ACC1BQF4</accession>
<proteinExistence type="predicted"/>
<evidence type="ECO:0000313" key="1">
    <source>
        <dbReference type="EMBL" id="KAJ0101314.1"/>
    </source>
</evidence>
<protein>
    <submittedName>
        <fullName evidence="1">Uncharacterized protein</fullName>
    </submittedName>
</protein>
<dbReference type="EMBL" id="CM047899">
    <property type="protein sequence ID" value="KAJ0101314.1"/>
    <property type="molecule type" value="Genomic_DNA"/>
</dbReference>
<dbReference type="Proteomes" id="UP001164250">
    <property type="component" value="Chromosome 3"/>
</dbReference>